<dbReference type="PANTHER" id="PTHR33238:SF7">
    <property type="entry name" value="IRON-DEPENDENT TRANSCRIPTIONAL REGULATOR"/>
    <property type="match status" value="1"/>
</dbReference>
<accession>A0A0D2HUN0</accession>
<comment type="function">
    <text evidence="6">In the presence of manganese, represses expression of mntH and mntS. Up-regulates expression of mntP.</text>
</comment>
<dbReference type="SMART" id="SM00529">
    <property type="entry name" value="HTH_DTXR"/>
    <property type="match status" value="1"/>
</dbReference>
<evidence type="ECO:0000313" key="8">
    <source>
        <dbReference type="EMBL" id="KIX14143.1"/>
    </source>
</evidence>
<dbReference type="InterPro" id="IPR001367">
    <property type="entry name" value="Fe_dep_repressor"/>
</dbReference>
<dbReference type="PROSITE" id="PS50944">
    <property type="entry name" value="HTH_DTXR"/>
    <property type="match status" value="1"/>
</dbReference>
<dbReference type="Gene3D" id="1.10.60.10">
    <property type="entry name" value="Iron dependent repressor, metal binding and dimerisation domain"/>
    <property type="match status" value="1"/>
</dbReference>
<proteinExistence type="inferred from homology"/>
<dbReference type="RefSeq" id="WP_044348005.1">
    <property type="nucleotide sequence ID" value="NZ_AZAC01000011.1"/>
</dbReference>
<dbReference type="InParanoid" id="A0A0D2HUN0"/>
<comment type="similarity">
    <text evidence="1">Belongs to the DtxR/MntR family.</text>
</comment>
<name>A0A0D2HUN0_9BACT</name>
<dbReference type="Pfam" id="PF01325">
    <property type="entry name" value="Fe_dep_repress"/>
    <property type="match status" value="1"/>
</dbReference>
<dbReference type="AlphaFoldDB" id="A0A0D2HUN0"/>
<gene>
    <name evidence="8" type="ORF">X474_08905</name>
</gene>
<dbReference type="InterPro" id="IPR022687">
    <property type="entry name" value="HTH_DTXR"/>
</dbReference>
<evidence type="ECO:0000256" key="4">
    <source>
        <dbReference type="ARBA" id="ARBA00023125"/>
    </source>
</evidence>
<dbReference type="InterPro" id="IPR022689">
    <property type="entry name" value="Iron_dep_repressor"/>
</dbReference>
<evidence type="ECO:0000256" key="6">
    <source>
        <dbReference type="ARBA" id="ARBA00025185"/>
    </source>
</evidence>
<dbReference type="SMART" id="SM00347">
    <property type="entry name" value="HTH_MARR"/>
    <property type="match status" value="1"/>
</dbReference>
<keyword evidence="9" id="KW-1185">Reference proteome</keyword>
<protein>
    <recommendedName>
        <fullName evidence="2">Transcriptional regulator MntR</fullName>
    </recommendedName>
</protein>
<dbReference type="Gene3D" id="1.10.10.10">
    <property type="entry name" value="Winged helix-like DNA-binding domain superfamily/Winged helix DNA-binding domain"/>
    <property type="match status" value="1"/>
</dbReference>
<feature type="domain" description="HTH dtxR-type" evidence="7">
    <location>
        <begin position="9"/>
        <end position="70"/>
    </location>
</feature>
<evidence type="ECO:0000259" key="7">
    <source>
        <dbReference type="PROSITE" id="PS50944"/>
    </source>
</evidence>
<dbReference type="InterPro" id="IPR050536">
    <property type="entry name" value="DtxR_MntR_Metal-Reg"/>
</dbReference>
<dbReference type="GO" id="GO:0003677">
    <property type="term" value="F:DNA binding"/>
    <property type="evidence" value="ECO:0007669"/>
    <property type="project" value="UniProtKB-KW"/>
</dbReference>
<dbReference type="InterPro" id="IPR036390">
    <property type="entry name" value="WH_DNA-bd_sf"/>
</dbReference>
<dbReference type="SUPFAM" id="SSF46785">
    <property type="entry name" value="Winged helix' DNA-binding domain"/>
    <property type="match status" value="1"/>
</dbReference>
<evidence type="ECO:0000256" key="2">
    <source>
        <dbReference type="ARBA" id="ARBA00022386"/>
    </source>
</evidence>
<evidence type="ECO:0000256" key="3">
    <source>
        <dbReference type="ARBA" id="ARBA00023015"/>
    </source>
</evidence>
<dbReference type="Pfam" id="PF02742">
    <property type="entry name" value="Fe_dep_repr_C"/>
    <property type="match status" value="1"/>
</dbReference>
<dbReference type="GO" id="GO:0046983">
    <property type="term" value="F:protein dimerization activity"/>
    <property type="evidence" value="ECO:0007669"/>
    <property type="project" value="InterPro"/>
</dbReference>
<keyword evidence="3" id="KW-0805">Transcription regulation</keyword>
<keyword evidence="4" id="KW-0238">DNA-binding</keyword>
<evidence type="ECO:0000256" key="5">
    <source>
        <dbReference type="ARBA" id="ARBA00023163"/>
    </source>
</evidence>
<sequence length="175" mass="20061">MDSNHKEGLSASLEDYLEVILRLEDESRVARAKDIADRLGVSRASVTGALKTLAERDLINYTPYSYTTLTEKGKEIAKEIIRRHETLKEFFQDFLQLESEHADANACRVEHAIDSQAMDRMVYFLSFMRRCPRTGEDWLESFRSYCKGRVQESRCGECLEKLRSKQHKGLAGCSG</sequence>
<evidence type="ECO:0000313" key="9">
    <source>
        <dbReference type="Proteomes" id="UP000032233"/>
    </source>
</evidence>
<comment type="caution">
    <text evidence="8">The sequence shown here is derived from an EMBL/GenBank/DDBJ whole genome shotgun (WGS) entry which is preliminary data.</text>
</comment>
<keyword evidence="5" id="KW-0804">Transcription</keyword>
<organism evidence="8 9">
    <name type="scientific">Dethiosulfatarculus sandiegensis</name>
    <dbReference type="NCBI Taxonomy" id="1429043"/>
    <lineage>
        <taxon>Bacteria</taxon>
        <taxon>Pseudomonadati</taxon>
        <taxon>Thermodesulfobacteriota</taxon>
        <taxon>Desulfarculia</taxon>
        <taxon>Desulfarculales</taxon>
        <taxon>Desulfarculaceae</taxon>
        <taxon>Dethiosulfatarculus</taxon>
    </lineage>
</organism>
<dbReference type="GO" id="GO:0003700">
    <property type="term" value="F:DNA-binding transcription factor activity"/>
    <property type="evidence" value="ECO:0007669"/>
    <property type="project" value="InterPro"/>
</dbReference>
<dbReference type="SUPFAM" id="SSF47979">
    <property type="entry name" value="Iron-dependent repressor protein, dimerization domain"/>
    <property type="match status" value="1"/>
</dbReference>
<dbReference type="PANTHER" id="PTHR33238">
    <property type="entry name" value="IRON (METAL) DEPENDENT REPRESSOR, DTXR FAMILY"/>
    <property type="match status" value="1"/>
</dbReference>
<evidence type="ECO:0000256" key="1">
    <source>
        <dbReference type="ARBA" id="ARBA00007871"/>
    </source>
</evidence>
<dbReference type="InterPro" id="IPR000835">
    <property type="entry name" value="HTH_MarR-typ"/>
</dbReference>
<reference evidence="8 9" key="1">
    <citation type="submission" date="2013-11" db="EMBL/GenBank/DDBJ databases">
        <title>Metagenomic analysis of a methanogenic consortium involved in long chain n-alkane degradation.</title>
        <authorList>
            <person name="Davidova I.A."/>
            <person name="Callaghan A.V."/>
            <person name="Wawrik B."/>
            <person name="Pruitt S."/>
            <person name="Marks C."/>
            <person name="Duncan K.E."/>
            <person name="Suflita J.M."/>
        </authorList>
    </citation>
    <scope>NUCLEOTIDE SEQUENCE [LARGE SCALE GENOMIC DNA]</scope>
    <source>
        <strain evidence="8 9">SPR</strain>
    </source>
</reference>
<dbReference type="GO" id="GO:0046914">
    <property type="term" value="F:transition metal ion binding"/>
    <property type="evidence" value="ECO:0007669"/>
    <property type="project" value="InterPro"/>
</dbReference>
<dbReference type="Proteomes" id="UP000032233">
    <property type="component" value="Unassembled WGS sequence"/>
</dbReference>
<dbReference type="FunCoup" id="A0A0D2HUN0">
    <property type="interactions" value="31"/>
</dbReference>
<dbReference type="STRING" id="1429043.X474_08905"/>
<dbReference type="InterPro" id="IPR036421">
    <property type="entry name" value="Fe_dep_repressor_sf"/>
</dbReference>
<dbReference type="EMBL" id="AZAC01000011">
    <property type="protein sequence ID" value="KIX14143.1"/>
    <property type="molecule type" value="Genomic_DNA"/>
</dbReference>
<dbReference type="OrthoDB" id="9791355at2"/>
<dbReference type="InterPro" id="IPR036388">
    <property type="entry name" value="WH-like_DNA-bd_sf"/>
</dbReference>